<dbReference type="Proteomes" id="UP001596460">
    <property type="component" value="Unassembled WGS sequence"/>
</dbReference>
<name>A0ABD5XIY7_9EURY</name>
<evidence type="ECO:0000313" key="2">
    <source>
        <dbReference type="Proteomes" id="UP001596460"/>
    </source>
</evidence>
<dbReference type="AlphaFoldDB" id="A0ABD5XIY7"/>
<reference evidence="1 2" key="1">
    <citation type="journal article" date="2019" name="Int. J. Syst. Evol. Microbiol.">
        <title>The Global Catalogue of Microorganisms (GCM) 10K type strain sequencing project: providing services to taxonomists for standard genome sequencing and annotation.</title>
        <authorList>
            <consortium name="The Broad Institute Genomics Platform"/>
            <consortium name="The Broad Institute Genome Sequencing Center for Infectious Disease"/>
            <person name="Wu L."/>
            <person name="Ma J."/>
        </authorList>
    </citation>
    <scope>NUCLEOTIDE SEQUENCE [LARGE SCALE GENOMIC DNA]</scope>
    <source>
        <strain evidence="1 2">DSM 26526</strain>
    </source>
</reference>
<organism evidence="1 2">
    <name type="scientific">Haloferax chudinovii</name>
    <dbReference type="NCBI Taxonomy" id="1109010"/>
    <lineage>
        <taxon>Archaea</taxon>
        <taxon>Methanobacteriati</taxon>
        <taxon>Methanobacteriota</taxon>
        <taxon>Stenosarchaea group</taxon>
        <taxon>Halobacteria</taxon>
        <taxon>Halobacteriales</taxon>
        <taxon>Haloferacaceae</taxon>
        <taxon>Haloferax</taxon>
    </lineage>
</organism>
<dbReference type="RefSeq" id="WP_390247158.1">
    <property type="nucleotide sequence ID" value="NZ_JBHTAB010000013.1"/>
</dbReference>
<dbReference type="EMBL" id="JBHTAB010000013">
    <property type="protein sequence ID" value="MFC7131213.1"/>
    <property type="molecule type" value="Genomic_DNA"/>
</dbReference>
<proteinExistence type="predicted"/>
<accession>A0ABD5XIY7</accession>
<protein>
    <submittedName>
        <fullName evidence="1">Uncharacterized protein</fullName>
    </submittedName>
</protein>
<sequence length="59" mass="6671">MTLDTEDKTTRFPSLGVDAVSLDRYSDVRTAEGEIIIYDEQAEDGWIQSTRWDSADAMV</sequence>
<comment type="caution">
    <text evidence="1">The sequence shown here is derived from an EMBL/GenBank/DDBJ whole genome shotgun (WGS) entry which is preliminary data.</text>
</comment>
<keyword evidence="2" id="KW-1185">Reference proteome</keyword>
<evidence type="ECO:0000313" key="1">
    <source>
        <dbReference type="EMBL" id="MFC7131213.1"/>
    </source>
</evidence>
<gene>
    <name evidence="1" type="ORF">ACFQI8_17735</name>
</gene>